<protein>
    <submittedName>
        <fullName evidence="1">Uncharacterized protein</fullName>
    </submittedName>
</protein>
<organism evidence="1 2">
    <name type="scientific">Macroventuria anomochaeta</name>
    <dbReference type="NCBI Taxonomy" id="301207"/>
    <lineage>
        <taxon>Eukaryota</taxon>
        <taxon>Fungi</taxon>
        <taxon>Dikarya</taxon>
        <taxon>Ascomycota</taxon>
        <taxon>Pezizomycotina</taxon>
        <taxon>Dothideomycetes</taxon>
        <taxon>Pleosporomycetidae</taxon>
        <taxon>Pleosporales</taxon>
        <taxon>Pleosporineae</taxon>
        <taxon>Didymellaceae</taxon>
        <taxon>Macroventuria</taxon>
    </lineage>
</organism>
<dbReference type="Proteomes" id="UP000799754">
    <property type="component" value="Unassembled WGS sequence"/>
</dbReference>
<dbReference type="EMBL" id="MU006707">
    <property type="protein sequence ID" value="KAF2630539.1"/>
    <property type="molecule type" value="Genomic_DNA"/>
</dbReference>
<keyword evidence="2" id="KW-1185">Reference proteome</keyword>
<reference evidence="1" key="1">
    <citation type="journal article" date="2020" name="Stud. Mycol.">
        <title>101 Dothideomycetes genomes: a test case for predicting lifestyles and emergence of pathogens.</title>
        <authorList>
            <person name="Haridas S."/>
            <person name="Albert R."/>
            <person name="Binder M."/>
            <person name="Bloem J."/>
            <person name="Labutti K."/>
            <person name="Salamov A."/>
            <person name="Andreopoulos B."/>
            <person name="Baker S."/>
            <person name="Barry K."/>
            <person name="Bills G."/>
            <person name="Bluhm B."/>
            <person name="Cannon C."/>
            <person name="Castanera R."/>
            <person name="Culley D."/>
            <person name="Daum C."/>
            <person name="Ezra D."/>
            <person name="Gonzalez J."/>
            <person name="Henrissat B."/>
            <person name="Kuo A."/>
            <person name="Liang C."/>
            <person name="Lipzen A."/>
            <person name="Lutzoni F."/>
            <person name="Magnuson J."/>
            <person name="Mondo S."/>
            <person name="Nolan M."/>
            <person name="Ohm R."/>
            <person name="Pangilinan J."/>
            <person name="Park H.-J."/>
            <person name="Ramirez L."/>
            <person name="Alfaro M."/>
            <person name="Sun H."/>
            <person name="Tritt A."/>
            <person name="Yoshinaga Y."/>
            <person name="Zwiers L.-H."/>
            <person name="Turgeon B."/>
            <person name="Goodwin S."/>
            <person name="Spatafora J."/>
            <person name="Crous P."/>
            <person name="Grigoriev I."/>
        </authorList>
    </citation>
    <scope>NUCLEOTIDE SEQUENCE</scope>
    <source>
        <strain evidence="1">CBS 525.71</strain>
    </source>
</reference>
<proteinExistence type="predicted"/>
<evidence type="ECO:0000313" key="2">
    <source>
        <dbReference type="Proteomes" id="UP000799754"/>
    </source>
</evidence>
<comment type="caution">
    <text evidence="1">The sequence shown here is derived from an EMBL/GenBank/DDBJ whole genome shotgun (WGS) entry which is preliminary data.</text>
</comment>
<accession>A0ACB6SB37</accession>
<name>A0ACB6SB37_9PLEO</name>
<evidence type="ECO:0000313" key="1">
    <source>
        <dbReference type="EMBL" id="KAF2630539.1"/>
    </source>
</evidence>
<sequence length="208" mass="22545">MRFFIVTAILAAVAVASPIVENVERGDRPDPTTVKVTKVTWAGTGCPAGSVAYDIGEDGTVVALSFDKYVAQTGGNAEPKDARQNCNVRMTMNYPAGWSYTVASTILRGGAKIPKNCEATLGAKYFFSGQVDEAKCSRKFKGPFNDDYIQETGVDALVWSKCGVKGKEGPLFNVNSEAKIDCKDAAYLGVDTQDTKFEMKLLLQWKKC</sequence>
<gene>
    <name evidence="1" type="ORF">BU25DRAFT_408452</name>
</gene>